<dbReference type="Proteomes" id="UP000283644">
    <property type="component" value="Unassembled WGS sequence"/>
</dbReference>
<dbReference type="AlphaFoldDB" id="A0A417XVX7"/>
<evidence type="ECO:0000259" key="1">
    <source>
        <dbReference type="Pfam" id="PF02036"/>
    </source>
</evidence>
<comment type="caution">
    <text evidence="3">The sequence shown here is derived from an EMBL/GenBank/DDBJ whole genome shotgun (WGS) entry which is preliminary data.</text>
</comment>
<dbReference type="RefSeq" id="WP_118927879.1">
    <property type="nucleotide sequence ID" value="NZ_QXGH01000032.1"/>
</dbReference>
<evidence type="ECO:0000313" key="4">
    <source>
        <dbReference type="Proteomes" id="UP000283644"/>
    </source>
</evidence>
<evidence type="ECO:0000259" key="2">
    <source>
        <dbReference type="Pfam" id="PF14864"/>
    </source>
</evidence>
<feature type="domain" description="SCP2" evidence="1">
    <location>
        <begin position="67"/>
        <end position="154"/>
    </location>
</feature>
<sequence>MGLASMLSHATVADAMALLSDTPAPDLVAAVRATSDADLQAIIDRDEIREAATGALVARIGDFTLTDQVAGIDGRARIELVHQGRVAARAGLRVAGGAITTIPADDQVDVTLRTTVLGLLRLVSGERNAGMEFLTGRLEIDGDADLALALGGIFPAPATDGAAVVPVDPRALDTVEVARELSHVDIEHLRKVMASGFRPVVLDEIFGRLPEFVNPQKSRGLRIVIGFRLTGRTDDMVDRFVVRLDRGAAVVLTGAEADAVGRDERSATVTCGAHDFLRLATGHLSPVTGVLRGQLKVRGDKAAALRLAGAFDIPTAMAG</sequence>
<dbReference type="GO" id="GO:0005829">
    <property type="term" value="C:cytosol"/>
    <property type="evidence" value="ECO:0007669"/>
    <property type="project" value="TreeGrafter"/>
</dbReference>
<dbReference type="Pfam" id="PF02036">
    <property type="entry name" value="SCP2"/>
    <property type="match status" value="1"/>
</dbReference>
<dbReference type="InterPro" id="IPR036527">
    <property type="entry name" value="SCP2_sterol-bd_dom_sf"/>
</dbReference>
<dbReference type="InterPro" id="IPR029229">
    <property type="entry name" value="Alkyl_sulf_C"/>
</dbReference>
<gene>
    <name evidence="3" type="ORF">D0Z08_24355</name>
</gene>
<dbReference type="InterPro" id="IPR003033">
    <property type="entry name" value="SCP2_sterol-bd_dom"/>
</dbReference>
<protein>
    <recommendedName>
        <fullName evidence="5">SCP2 domain-containing protein</fullName>
    </recommendedName>
</protein>
<reference evidence="3 4" key="1">
    <citation type="submission" date="2018-09" db="EMBL/GenBank/DDBJ databases">
        <title>Genome sequencing of Nocardioides immobilis CCTCC AB 2017083 for comparison to Nocardioides silvaticus.</title>
        <authorList>
            <person name="Li C."/>
            <person name="Wang G."/>
        </authorList>
    </citation>
    <scope>NUCLEOTIDE SEQUENCE [LARGE SCALE GENOMIC DNA]</scope>
    <source>
        <strain evidence="3 4">CCTCC AB 2017083</strain>
    </source>
</reference>
<dbReference type="OrthoDB" id="5243187at2"/>
<dbReference type="Gene3D" id="3.30.1050.10">
    <property type="entry name" value="SCP2 sterol-binding domain"/>
    <property type="match status" value="2"/>
</dbReference>
<organism evidence="3 4">
    <name type="scientific">Nocardioides immobilis</name>
    <dbReference type="NCBI Taxonomy" id="2049295"/>
    <lineage>
        <taxon>Bacteria</taxon>
        <taxon>Bacillati</taxon>
        <taxon>Actinomycetota</taxon>
        <taxon>Actinomycetes</taxon>
        <taxon>Propionibacteriales</taxon>
        <taxon>Nocardioidaceae</taxon>
        <taxon>Nocardioides</taxon>
    </lineage>
</organism>
<evidence type="ECO:0008006" key="5">
    <source>
        <dbReference type="Google" id="ProtNLM"/>
    </source>
</evidence>
<dbReference type="Pfam" id="PF14864">
    <property type="entry name" value="Alkyl_sulf_C"/>
    <property type="match status" value="1"/>
</dbReference>
<dbReference type="PANTHER" id="PTHR10094:SF25">
    <property type="entry name" value="SCP2 STEROL-BINDING DOMAIN-CONTAINING PROTEIN 1"/>
    <property type="match status" value="1"/>
</dbReference>
<dbReference type="SUPFAM" id="SSF55718">
    <property type="entry name" value="SCP-like"/>
    <property type="match status" value="2"/>
</dbReference>
<keyword evidence="4" id="KW-1185">Reference proteome</keyword>
<feature type="domain" description="Alkyl sulfatase C-terminal" evidence="2">
    <location>
        <begin position="213"/>
        <end position="314"/>
    </location>
</feature>
<name>A0A417XVX7_9ACTN</name>
<dbReference type="EMBL" id="QXGH01000032">
    <property type="protein sequence ID" value="RHW24455.1"/>
    <property type="molecule type" value="Genomic_DNA"/>
</dbReference>
<dbReference type="PANTHER" id="PTHR10094">
    <property type="entry name" value="STEROL CARRIER PROTEIN 2 SCP-2 FAMILY PROTEIN"/>
    <property type="match status" value="1"/>
</dbReference>
<accession>A0A417XVX7</accession>
<evidence type="ECO:0000313" key="3">
    <source>
        <dbReference type="EMBL" id="RHW24455.1"/>
    </source>
</evidence>
<proteinExistence type="predicted"/>